<comment type="caution">
    <text evidence="1">The sequence shown here is derived from an EMBL/GenBank/DDBJ whole genome shotgun (WGS) entry which is preliminary data.</text>
</comment>
<protein>
    <submittedName>
        <fullName evidence="1">Uncharacterized protein</fullName>
    </submittedName>
</protein>
<dbReference type="AlphaFoldDB" id="A0A0A2BZW2"/>
<gene>
    <name evidence="1" type="ORF">EV03_1978</name>
</gene>
<accession>A0A0A2BZW2</accession>
<organism evidence="1 2">
    <name type="scientific">Prochlorococcus marinus str. PAC1</name>
    <dbReference type="NCBI Taxonomy" id="59924"/>
    <lineage>
        <taxon>Bacteria</taxon>
        <taxon>Bacillati</taxon>
        <taxon>Cyanobacteriota</taxon>
        <taxon>Cyanophyceae</taxon>
        <taxon>Synechococcales</taxon>
        <taxon>Prochlorococcaceae</taxon>
        <taxon>Prochlorococcus</taxon>
    </lineage>
</organism>
<dbReference type="Proteomes" id="UP000030392">
    <property type="component" value="Unassembled WGS sequence"/>
</dbReference>
<dbReference type="EMBL" id="JNAX01000015">
    <property type="protein sequence ID" value="KGG19593.1"/>
    <property type="molecule type" value="Genomic_DNA"/>
</dbReference>
<sequence length="37" mass="4519">MTTMDSFRCIKELNVRNEEFFEKIFYYKSLKPGLLNL</sequence>
<evidence type="ECO:0000313" key="1">
    <source>
        <dbReference type="EMBL" id="KGG19593.1"/>
    </source>
</evidence>
<evidence type="ECO:0000313" key="2">
    <source>
        <dbReference type="Proteomes" id="UP000030392"/>
    </source>
</evidence>
<reference evidence="2" key="1">
    <citation type="journal article" date="2014" name="Sci. Data">
        <title>Genomes of diverse isolates of the marine cyanobacterium Prochlorococcus.</title>
        <authorList>
            <person name="Biller S."/>
            <person name="Berube P."/>
            <person name="Thompson J."/>
            <person name="Kelly L."/>
            <person name="Roggensack S."/>
            <person name="Awad L."/>
            <person name="Roache-Johnson K."/>
            <person name="Ding H."/>
            <person name="Giovannoni S.J."/>
            <person name="Moore L.R."/>
            <person name="Chisholm S.W."/>
        </authorList>
    </citation>
    <scope>NUCLEOTIDE SEQUENCE [LARGE SCALE GENOMIC DNA]</scope>
    <source>
        <strain evidence="2">PAC1</strain>
    </source>
</reference>
<proteinExistence type="predicted"/>
<name>A0A0A2BZW2_PROMR</name>